<reference evidence="1" key="1">
    <citation type="submission" date="2014-09" db="EMBL/GenBank/DDBJ databases">
        <authorList>
            <person name="Magalhaes I.L.F."/>
            <person name="Oliveira U."/>
            <person name="Santos F.R."/>
            <person name="Vidigal T.H.D.A."/>
            <person name="Brescovit A.D."/>
            <person name="Santos A.J."/>
        </authorList>
    </citation>
    <scope>NUCLEOTIDE SEQUENCE</scope>
    <source>
        <tissue evidence="1">Shoot tissue taken approximately 20 cm above the soil surface</tissue>
    </source>
</reference>
<proteinExistence type="predicted"/>
<organism evidence="1">
    <name type="scientific">Arundo donax</name>
    <name type="common">Giant reed</name>
    <name type="synonym">Donax arundinaceus</name>
    <dbReference type="NCBI Taxonomy" id="35708"/>
    <lineage>
        <taxon>Eukaryota</taxon>
        <taxon>Viridiplantae</taxon>
        <taxon>Streptophyta</taxon>
        <taxon>Embryophyta</taxon>
        <taxon>Tracheophyta</taxon>
        <taxon>Spermatophyta</taxon>
        <taxon>Magnoliopsida</taxon>
        <taxon>Liliopsida</taxon>
        <taxon>Poales</taxon>
        <taxon>Poaceae</taxon>
        <taxon>PACMAD clade</taxon>
        <taxon>Arundinoideae</taxon>
        <taxon>Arundineae</taxon>
        <taxon>Arundo</taxon>
    </lineage>
</organism>
<protein>
    <submittedName>
        <fullName evidence="1">Uncharacterized protein</fullName>
    </submittedName>
</protein>
<sequence>MITSLSKPVLRARTRRLSRMSMFSR</sequence>
<reference evidence="1" key="2">
    <citation type="journal article" date="2015" name="Data Brief">
        <title>Shoot transcriptome of the giant reed, Arundo donax.</title>
        <authorList>
            <person name="Barrero R.A."/>
            <person name="Guerrero F.D."/>
            <person name="Moolhuijzen P."/>
            <person name="Goolsby J.A."/>
            <person name="Tidwell J."/>
            <person name="Bellgard S.E."/>
            <person name="Bellgard M.I."/>
        </authorList>
    </citation>
    <scope>NUCLEOTIDE SEQUENCE</scope>
    <source>
        <tissue evidence="1">Shoot tissue taken approximately 20 cm above the soil surface</tissue>
    </source>
</reference>
<name>A0A0A9GIB0_ARUDO</name>
<accession>A0A0A9GIB0</accession>
<evidence type="ECO:0000313" key="1">
    <source>
        <dbReference type="EMBL" id="JAE24865.1"/>
    </source>
</evidence>
<dbReference type="AlphaFoldDB" id="A0A0A9GIB0"/>
<dbReference type="EMBL" id="GBRH01173031">
    <property type="protein sequence ID" value="JAE24865.1"/>
    <property type="molecule type" value="Transcribed_RNA"/>
</dbReference>